<dbReference type="Gene3D" id="3.40.1090.10">
    <property type="entry name" value="Cytosolic phospholipase A2 catalytic domain"/>
    <property type="match status" value="1"/>
</dbReference>
<evidence type="ECO:0000256" key="4">
    <source>
        <dbReference type="PROSITE-ProRule" id="PRU01161"/>
    </source>
</evidence>
<sequence length="553" mass="62498">MADQGLRLLTLDGGGVRGLSSLIILQSLMASLAKNGAPPPKPCEWFDMIGGTSTGGLIAIMLGRLKMTVEECIETYLSVMDSVFIRRHIMVKGNLKLQGRYDTPALEAAIKKLVRQRLGSADALLYNPEPHACKVFVCARRKETAKLMTFTSYESDPGAYGLLRCTKIWEAARATSAAPTYFDPVAIGSLKEQFVDGGLGSNNPVDVMWKEARRASGAADLRASVACLLSLGTGKSRLTEVHDSCFKFVETMRAMLTDSDEIAMRFWQDHGRELNRGEGGMRYYRFDVDVGLDSIGLEEKQKRAEIAAATRGYLDGTAAEKVEAFEQRMVAYASQTFQLYTMSNEASRSTVVLEEEEEREDTTPDNDEEPMTFTLLTAEGRHINPLQQDYWRKLTEPSLKLYERILDEAVGSFGRVNMTQLQPHIPDGRLRAHYLPLYWSYLSSVKQSLTRGPALALLYMLHLRHATDFEAEQPSERRLRILRRMHKWVDCACGCDRRWNFAQDMGLTRSFSDLTTPCPAEKYMKSKGTWKDRWFNRKGRVVDRNNRKAWLNS</sequence>
<dbReference type="CDD" id="cd07216">
    <property type="entry name" value="Pat17_PNPLA8_PNPLA9_like3"/>
    <property type="match status" value="1"/>
</dbReference>
<dbReference type="PANTHER" id="PTHR24185:SF1">
    <property type="entry name" value="CALCIUM-INDEPENDENT PHOSPHOLIPASE A2-GAMMA"/>
    <property type="match status" value="1"/>
</dbReference>
<dbReference type="GO" id="GO:0016020">
    <property type="term" value="C:membrane"/>
    <property type="evidence" value="ECO:0007669"/>
    <property type="project" value="TreeGrafter"/>
</dbReference>
<dbReference type="OrthoDB" id="1658288at2759"/>
<dbReference type="Pfam" id="PF01734">
    <property type="entry name" value="Patatin"/>
    <property type="match status" value="1"/>
</dbReference>
<dbReference type="Proteomes" id="UP000799439">
    <property type="component" value="Unassembled WGS sequence"/>
</dbReference>
<dbReference type="InterPro" id="IPR016035">
    <property type="entry name" value="Acyl_Trfase/lysoPLipase"/>
</dbReference>
<feature type="compositionally biased region" description="Acidic residues" evidence="5">
    <location>
        <begin position="353"/>
        <end position="370"/>
    </location>
</feature>
<dbReference type="GO" id="GO:0046486">
    <property type="term" value="P:glycerolipid metabolic process"/>
    <property type="evidence" value="ECO:0007669"/>
    <property type="project" value="UniProtKB-ARBA"/>
</dbReference>
<dbReference type="PANTHER" id="PTHR24185">
    <property type="entry name" value="CALCIUM-INDEPENDENT PHOSPHOLIPASE A2-GAMMA"/>
    <property type="match status" value="1"/>
</dbReference>
<keyword evidence="3 4" id="KW-0443">Lipid metabolism</keyword>
<keyword evidence="8" id="KW-1185">Reference proteome</keyword>
<dbReference type="AlphaFoldDB" id="A0A9P4IQG3"/>
<keyword evidence="2 4" id="KW-0442">Lipid degradation</keyword>
<organism evidence="7 8">
    <name type="scientific">Myriangium duriaei CBS 260.36</name>
    <dbReference type="NCBI Taxonomy" id="1168546"/>
    <lineage>
        <taxon>Eukaryota</taxon>
        <taxon>Fungi</taxon>
        <taxon>Dikarya</taxon>
        <taxon>Ascomycota</taxon>
        <taxon>Pezizomycotina</taxon>
        <taxon>Dothideomycetes</taxon>
        <taxon>Dothideomycetidae</taxon>
        <taxon>Myriangiales</taxon>
        <taxon>Myriangiaceae</taxon>
        <taxon>Myriangium</taxon>
    </lineage>
</organism>
<evidence type="ECO:0000256" key="3">
    <source>
        <dbReference type="ARBA" id="ARBA00023098"/>
    </source>
</evidence>
<accession>A0A9P4IQG3</accession>
<keyword evidence="1 4" id="KW-0378">Hydrolase</keyword>
<dbReference type="GO" id="GO:0047499">
    <property type="term" value="F:calcium-independent phospholipase A2 activity"/>
    <property type="evidence" value="ECO:0007669"/>
    <property type="project" value="TreeGrafter"/>
</dbReference>
<dbReference type="GO" id="GO:0019369">
    <property type="term" value="P:arachidonate metabolic process"/>
    <property type="evidence" value="ECO:0007669"/>
    <property type="project" value="TreeGrafter"/>
</dbReference>
<feature type="domain" description="PNPLA" evidence="6">
    <location>
        <begin position="9"/>
        <end position="209"/>
    </location>
</feature>
<reference evidence="7" key="1">
    <citation type="journal article" date="2020" name="Stud. Mycol.">
        <title>101 Dothideomycetes genomes: a test case for predicting lifestyles and emergence of pathogens.</title>
        <authorList>
            <person name="Haridas S."/>
            <person name="Albert R."/>
            <person name="Binder M."/>
            <person name="Bloem J."/>
            <person name="Labutti K."/>
            <person name="Salamov A."/>
            <person name="Andreopoulos B."/>
            <person name="Baker S."/>
            <person name="Barry K."/>
            <person name="Bills G."/>
            <person name="Bluhm B."/>
            <person name="Cannon C."/>
            <person name="Castanera R."/>
            <person name="Culley D."/>
            <person name="Daum C."/>
            <person name="Ezra D."/>
            <person name="Gonzalez J."/>
            <person name="Henrissat B."/>
            <person name="Kuo A."/>
            <person name="Liang C."/>
            <person name="Lipzen A."/>
            <person name="Lutzoni F."/>
            <person name="Magnuson J."/>
            <person name="Mondo S."/>
            <person name="Nolan M."/>
            <person name="Ohm R."/>
            <person name="Pangilinan J."/>
            <person name="Park H.-J."/>
            <person name="Ramirez L."/>
            <person name="Alfaro M."/>
            <person name="Sun H."/>
            <person name="Tritt A."/>
            <person name="Yoshinaga Y."/>
            <person name="Zwiers L.-H."/>
            <person name="Turgeon B."/>
            <person name="Goodwin S."/>
            <person name="Spatafora J."/>
            <person name="Crous P."/>
            <person name="Grigoriev I."/>
        </authorList>
    </citation>
    <scope>NUCLEOTIDE SEQUENCE</scope>
    <source>
        <strain evidence="7">CBS 260.36</strain>
    </source>
</reference>
<dbReference type="InterPro" id="IPR002641">
    <property type="entry name" value="PNPLA_dom"/>
</dbReference>
<feature type="active site" description="Nucleophile" evidence="4">
    <location>
        <position position="53"/>
    </location>
</feature>
<feature type="region of interest" description="Disordered" evidence="5">
    <location>
        <begin position="350"/>
        <end position="370"/>
    </location>
</feature>
<dbReference type="EMBL" id="ML996095">
    <property type="protein sequence ID" value="KAF2147811.1"/>
    <property type="molecule type" value="Genomic_DNA"/>
</dbReference>
<evidence type="ECO:0000259" key="6">
    <source>
        <dbReference type="PROSITE" id="PS51635"/>
    </source>
</evidence>
<feature type="short sequence motif" description="GXSXG" evidence="4">
    <location>
        <begin position="51"/>
        <end position="55"/>
    </location>
</feature>
<evidence type="ECO:0000313" key="8">
    <source>
        <dbReference type="Proteomes" id="UP000799439"/>
    </source>
</evidence>
<protein>
    <submittedName>
        <fullName evidence="7">FabD/lysophospholipase-like protein</fullName>
    </submittedName>
</protein>
<evidence type="ECO:0000256" key="1">
    <source>
        <dbReference type="ARBA" id="ARBA00022801"/>
    </source>
</evidence>
<evidence type="ECO:0000313" key="7">
    <source>
        <dbReference type="EMBL" id="KAF2147811.1"/>
    </source>
</evidence>
<dbReference type="PROSITE" id="PS51635">
    <property type="entry name" value="PNPLA"/>
    <property type="match status" value="1"/>
</dbReference>
<dbReference type="SUPFAM" id="SSF52151">
    <property type="entry name" value="FabD/lysophospholipase-like"/>
    <property type="match status" value="1"/>
</dbReference>
<evidence type="ECO:0000256" key="5">
    <source>
        <dbReference type="SAM" id="MobiDB-lite"/>
    </source>
</evidence>
<proteinExistence type="predicted"/>
<dbReference type="GO" id="GO:0016042">
    <property type="term" value="P:lipid catabolic process"/>
    <property type="evidence" value="ECO:0007669"/>
    <property type="project" value="UniProtKB-UniRule"/>
</dbReference>
<name>A0A9P4IQG3_9PEZI</name>
<feature type="short sequence motif" description="GXGXXG" evidence="4">
    <location>
        <begin position="13"/>
        <end position="18"/>
    </location>
</feature>
<comment type="caution">
    <text evidence="7">The sequence shown here is derived from an EMBL/GenBank/DDBJ whole genome shotgun (WGS) entry which is preliminary data.</text>
</comment>
<feature type="short sequence motif" description="DGA/G" evidence="4">
    <location>
        <begin position="196"/>
        <end position="198"/>
    </location>
</feature>
<evidence type="ECO:0000256" key="2">
    <source>
        <dbReference type="ARBA" id="ARBA00022963"/>
    </source>
</evidence>
<feature type="active site" description="Proton acceptor" evidence="4">
    <location>
        <position position="196"/>
    </location>
</feature>
<gene>
    <name evidence="7" type="ORF">K461DRAFT_330197</name>
</gene>